<accession>A0ABW3PKG6</accession>
<dbReference type="Proteomes" id="UP001597156">
    <property type="component" value="Unassembled WGS sequence"/>
</dbReference>
<evidence type="ECO:0000313" key="3">
    <source>
        <dbReference type="Proteomes" id="UP001597156"/>
    </source>
</evidence>
<protein>
    <submittedName>
        <fullName evidence="2">FeoB-associated Cys-rich membrane protein</fullName>
    </submittedName>
</protein>
<gene>
    <name evidence="2" type="ORF">ACFQ22_05270</name>
</gene>
<feature type="region of interest" description="Disordered" evidence="1">
    <location>
        <begin position="53"/>
        <end position="72"/>
    </location>
</feature>
<proteinExistence type="predicted"/>
<feature type="compositionally biased region" description="Polar residues" evidence="1">
    <location>
        <begin position="53"/>
        <end position="63"/>
    </location>
</feature>
<organism evidence="2 3">
    <name type="scientific">Lentilactobacillus raoultii</name>
    <dbReference type="NCBI Taxonomy" id="1987503"/>
    <lineage>
        <taxon>Bacteria</taxon>
        <taxon>Bacillati</taxon>
        <taxon>Bacillota</taxon>
        <taxon>Bacilli</taxon>
        <taxon>Lactobacillales</taxon>
        <taxon>Lactobacillaceae</taxon>
        <taxon>Lentilactobacillus</taxon>
    </lineage>
</organism>
<sequence length="72" mass="7902">MGTIFVGLLFFGLVGIALYNRFFKAGAKKACHECSEIGCLLVTRTQAASKTAQFKTSTHQSTKTQRRASHVH</sequence>
<keyword evidence="3" id="KW-1185">Reference proteome</keyword>
<evidence type="ECO:0000313" key="2">
    <source>
        <dbReference type="EMBL" id="MFD1124775.1"/>
    </source>
</evidence>
<reference evidence="3" key="1">
    <citation type="journal article" date="2019" name="Int. J. Syst. Evol. Microbiol.">
        <title>The Global Catalogue of Microorganisms (GCM) 10K type strain sequencing project: providing services to taxonomists for standard genome sequencing and annotation.</title>
        <authorList>
            <consortium name="The Broad Institute Genomics Platform"/>
            <consortium name="The Broad Institute Genome Sequencing Center for Infectious Disease"/>
            <person name="Wu L."/>
            <person name="Ma J."/>
        </authorList>
    </citation>
    <scope>NUCLEOTIDE SEQUENCE [LARGE SCALE GENOMIC DNA]</scope>
    <source>
        <strain evidence="3">CCUG 71848</strain>
    </source>
</reference>
<dbReference type="EMBL" id="JBHTLH010000015">
    <property type="protein sequence ID" value="MFD1124775.1"/>
    <property type="molecule type" value="Genomic_DNA"/>
</dbReference>
<name>A0ABW3PKG6_9LACO</name>
<dbReference type="RefSeq" id="WP_382389741.1">
    <property type="nucleotide sequence ID" value="NZ_JBHTLH010000015.1"/>
</dbReference>
<comment type="caution">
    <text evidence="2">The sequence shown here is derived from an EMBL/GenBank/DDBJ whole genome shotgun (WGS) entry which is preliminary data.</text>
</comment>
<evidence type="ECO:0000256" key="1">
    <source>
        <dbReference type="SAM" id="MobiDB-lite"/>
    </source>
</evidence>